<dbReference type="PROSITE" id="PS51257">
    <property type="entry name" value="PROKAR_LIPOPROTEIN"/>
    <property type="match status" value="1"/>
</dbReference>
<sequence length="194" mass="20464">MKKKLGLGGVLAMLAALCLALSACSGKSDKAYPVAIDGTEIIVGETKAGVLFDAGFTMKSVAPGMIGAADISPSQPMDANSYYTGVYMMKDDVKRVTLALVTEKESVPVQDAVIASVKIDSELDNPLEGVSFDGVALPDLTPAVLKEHVPDAEDREDGSSSYFHGSSYSVRVNYIDGEPASLEVAREYDVDYSA</sequence>
<dbReference type="Proteomes" id="UP000095765">
    <property type="component" value="Unassembled WGS sequence"/>
</dbReference>
<dbReference type="EMBL" id="CZBE01000002">
    <property type="protein sequence ID" value="CUP32620.1"/>
    <property type="molecule type" value="Genomic_DNA"/>
</dbReference>
<proteinExistence type="predicted"/>
<gene>
    <name evidence="2" type="ORF">ERS852551_00468</name>
</gene>
<protein>
    <submittedName>
        <fullName evidence="2">Uncharacterized protein</fullName>
    </submittedName>
</protein>
<evidence type="ECO:0000313" key="3">
    <source>
        <dbReference type="Proteomes" id="UP000095765"/>
    </source>
</evidence>
<dbReference type="OrthoDB" id="2082592at2"/>
<reference evidence="2 3" key="1">
    <citation type="submission" date="2015-09" db="EMBL/GenBank/DDBJ databases">
        <authorList>
            <consortium name="Pathogen Informatics"/>
        </authorList>
    </citation>
    <scope>NUCLEOTIDE SEQUENCE [LARGE SCALE GENOMIC DNA]</scope>
    <source>
        <strain evidence="2 3">2789STDY5834939</strain>
    </source>
</reference>
<feature type="chain" id="PRO_5039464552" evidence="1">
    <location>
        <begin position="23"/>
        <end position="194"/>
    </location>
</feature>
<evidence type="ECO:0000256" key="1">
    <source>
        <dbReference type="SAM" id="SignalP"/>
    </source>
</evidence>
<organism evidence="2 3">
    <name type="scientific">Anaerotruncus colihominis</name>
    <dbReference type="NCBI Taxonomy" id="169435"/>
    <lineage>
        <taxon>Bacteria</taxon>
        <taxon>Bacillati</taxon>
        <taxon>Bacillota</taxon>
        <taxon>Clostridia</taxon>
        <taxon>Eubacteriales</taxon>
        <taxon>Oscillospiraceae</taxon>
        <taxon>Anaerotruncus</taxon>
    </lineage>
</organism>
<dbReference type="AlphaFoldDB" id="A0A174MEQ7"/>
<feature type="signal peptide" evidence="1">
    <location>
        <begin position="1"/>
        <end position="22"/>
    </location>
</feature>
<dbReference type="RefSeq" id="WP_055243958.1">
    <property type="nucleotide sequence ID" value="NZ_CABIWA010000001.1"/>
</dbReference>
<keyword evidence="1" id="KW-0732">Signal</keyword>
<accession>A0A174MEQ7</accession>
<evidence type="ECO:0000313" key="2">
    <source>
        <dbReference type="EMBL" id="CUP32620.1"/>
    </source>
</evidence>
<name>A0A174MEQ7_9FIRM</name>